<comment type="caution">
    <text evidence="2">The sequence shown here is derived from an EMBL/GenBank/DDBJ whole genome shotgun (WGS) entry which is preliminary data.</text>
</comment>
<dbReference type="OrthoDB" id="398624at2"/>
<evidence type="ECO:0000313" key="2">
    <source>
        <dbReference type="EMBL" id="EFF41261.1"/>
    </source>
</evidence>
<reference evidence="2 3" key="1">
    <citation type="submission" date="2010-03" db="EMBL/GenBank/DDBJ databases">
        <authorList>
            <person name="Glass J.I."/>
            <person name="Benders G.A."/>
            <person name="Durkin A.S."/>
            <person name="Farmerie W.G."/>
            <person name="Hlavinka K."/>
            <person name="Hostetler J."/>
            <person name="Jackson J."/>
            <person name="May M.A."/>
            <person name="Miller R.H."/>
            <person name="Paralanov V."/>
            <person name="Radune D."/>
            <person name="Szczypinski B."/>
            <person name="Brown D.R."/>
        </authorList>
    </citation>
    <scope>NUCLEOTIDE SEQUENCE [LARGE SCALE GENOMIC DNA]</scope>
    <source>
        <strain evidence="2 3">A21JP2</strain>
    </source>
</reference>
<protein>
    <recommendedName>
        <fullName evidence="1">YlxR domain-containing protein</fullName>
    </recommendedName>
</protein>
<dbReference type="PANTHER" id="PTHR34215:SF1">
    <property type="entry name" value="YLXR DOMAIN-CONTAINING PROTEIN"/>
    <property type="match status" value="1"/>
</dbReference>
<dbReference type="Pfam" id="PF04296">
    <property type="entry name" value="YlxR"/>
    <property type="match status" value="1"/>
</dbReference>
<dbReference type="PANTHER" id="PTHR34215">
    <property type="entry name" value="BLL0784 PROTEIN"/>
    <property type="match status" value="1"/>
</dbReference>
<proteinExistence type="predicted"/>
<accession>D4XWG1</accession>
<feature type="domain" description="YlxR" evidence="1">
    <location>
        <begin position="9"/>
        <end position="82"/>
    </location>
</feature>
<evidence type="ECO:0000259" key="1">
    <source>
        <dbReference type="Pfam" id="PF04296"/>
    </source>
</evidence>
<dbReference type="STRING" id="747682.MALL_0469"/>
<dbReference type="Gene3D" id="3.30.1230.10">
    <property type="entry name" value="YlxR-like"/>
    <property type="match status" value="1"/>
</dbReference>
<keyword evidence="3" id="KW-1185">Reference proteome</keyword>
<gene>
    <name evidence="2" type="ORF">MALL_0469</name>
</gene>
<dbReference type="AlphaFoldDB" id="D4XWG1"/>
<dbReference type="SUPFAM" id="SSF64376">
    <property type="entry name" value="YlxR-like"/>
    <property type="match status" value="1"/>
</dbReference>
<dbReference type="InterPro" id="IPR035931">
    <property type="entry name" value="YlxR-like_sf"/>
</dbReference>
<dbReference type="InterPro" id="IPR037465">
    <property type="entry name" value="YlxR"/>
</dbReference>
<dbReference type="Proteomes" id="UP000004757">
    <property type="component" value="Unassembled WGS sequence"/>
</dbReference>
<dbReference type="RefSeq" id="WP_005683888.1">
    <property type="nucleotide sequence ID" value="NZ_ADNC01000027.1"/>
</dbReference>
<sequence>MNEKNSYTRKCVATNQIYPIDELIRFDYDKANNILSLDLKLTKKGRGCYLKNDPNLWTTFYNKKCLNRSFKTNFTSEQYEKIYKELMEAVWQKKQTE</sequence>
<name>D4XWG1_9BACT</name>
<dbReference type="InterPro" id="IPR007393">
    <property type="entry name" value="YlxR_dom"/>
</dbReference>
<evidence type="ECO:0000313" key="3">
    <source>
        <dbReference type="Proteomes" id="UP000004757"/>
    </source>
</evidence>
<dbReference type="EMBL" id="ADNC01000027">
    <property type="protein sequence ID" value="EFF41261.1"/>
    <property type="molecule type" value="Genomic_DNA"/>
</dbReference>
<organism evidence="2 3">
    <name type="scientific">Mycoplasmopsis alligatoris A21JP2</name>
    <dbReference type="NCBI Taxonomy" id="747682"/>
    <lineage>
        <taxon>Bacteria</taxon>
        <taxon>Bacillati</taxon>
        <taxon>Mycoplasmatota</taxon>
        <taxon>Mycoplasmoidales</taxon>
        <taxon>Metamycoplasmataceae</taxon>
        <taxon>Mycoplasmopsis</taxon>
    </lineage>
</organism>